<feature type="chain" id="PRO_5004081522" evidence="1">
    <location>
        <begin position="18"/>
        <end position="420"/>
    </location>
</feature>
<dbReference type="EMBL" id="AODQ01000172">
    <property type="protein sequence ID" value="EMR00881.1"/>
    <property type="molecule type" value="Genomic_DNA"/>
</dbReference>
<dbReference type="OrthoDB" id="699839at2"/>
<protein>
    <submittedName>
        <fullName evidence="2">Erythromycin esterase</fullName>
    </submittedName>
</protein>
<organism evidence="2 3">
    <name type="scientific">Cesiribacter andamanensis AMV16</name>
    <dbReference type="NCBI Taxonomy" id="1279009"/>
    <lineage>
        <taxon>Bacteria</taxon>
        <taxon>Pseudomonadati</taxon>
        <taxon>Bacteroidota</taxon>
        <taxon>Cytophagia</taxon>
        <taxon>Cytophagales</taxon>
        <taxon>Cesiribacteraceae</taxon>
        <taxon>Cesiribacter</taxon>
    </lineage>
</organism>
<evidence type="ECO:0000313" key="2">
    <source>
        <dbReference type="EMBL" id="EMR00881.1"/>
    </source>
</evidence>
<sequence>MRLLCLLLLLAGPLGYSQTLPQSQAYLQANQATWNGRFSGLQRVFDKELYRQQVLLIGETHGIQYSYELQFALIAHLKKKINFTYLLLEVGYLDGLLLNRYLSTGDETYLEAFFRGHQGSFHWNKSTERLYRNLYELNRQLPEEERLILLPLDLEFSHRESLAWLQQELFVRGRTGRGERGSFEEALYAIDPLQEAGSELLHKFGLAWERFVAQEPLMRRQLGSRYAETAYLLRNLHQRYQLQQQGSMEQKRDSLMYENLLFWKEQLGIGNQQMVGLFGSEHVKQQQPPGKSRLAAILKASPEIQGVVSFFSVYTNCEIMLPNRMATEDTGMPVYLTRKLENDGSMSEATAGLELLPKLREGTKAALYRLDARNSPFGQSAAFLKLSEQEQVTTDMFQILILIRDSPATIPYGGLSSGLQ</sequence>
<proteinExistence type="predicted"/>
<comment type="caution">
    <text evidence="2">The sequence shown here is derived from an EMBL/GenBank/DDBJ whole genome shotgun (WGS) entry which is preliminary data.</text>
</comment>
<feature type="signal peptide" evidence="1">
    <location>
        <begin position="1"/>
        <end position="17"/>
    </location>
</feature>
<reference evidence="2 3" key="1">
    <citation type="journal article" date="2013" name="Genome Announc.">
        <title>Draft Genome Sequence of Cesiribacter andamanensis Strain AMV16T, Isolated from a Soil Sample from a Mud Volcano in the Andaman Islands, India.</title>
        <authorList>
            <person name="Shivaji S."/>
            <person name="Ara S."/>
            <person name="Begum Z."/>
            <person name="Srinivas T.N."/>
            <person name="Singh A."/>
            <person name="Kumar Pinnaka A."/>
        </authorList>
    </citation>
    <scope>NUCLEOTIDE SEQUENCE [LARGE SCALE GENOMIC DNA]</scope>
    <source>
        <strain evidence="2 3">AMV16</strain>
    </source>
</reference>
<keyword evidence="1" id="KW-0732">Signal</keyword>
<dbReference type="Proteomes" id="UP000011910">
    <property type="component" value="Unassembled WGS sequence"/>
</dbReference>
<name>M7N0Z7_9BACT</name>
<evidence type="ECO:0000313" key="3">
    <source>
        <dbReference type="Proteomes" id="UP000011910"/>
    </source>
</evidence>
<accession>M7N0Z7</accession>
<dbReference type="SUPFAM" id="SSF159501">
    <property type="entry name" value="EreA/ChaN-like"/>
    <property type="match status" value="1"/>
</dbReference>
<keyword evidence="3" id="KW-1185">Reference proteome</keyword>
<dbReference type="AlphaFoldDB" id="M7N0Z7"/>
<dbReference type="RefSeq" id="WP_009197368.1">
    <property type="nucleotide sequence ID" value="NZ_AODQ01000172.1"/>
</dbReference>
<gene>
    <name evidence="2" type="ORF">ADICEAN_03993</name>
</gene>
<dbReference type="eggNOG" id="COG2312">
    <property type="taxonomic scope" value="Bacteria"/>
</dbReference>
<evidence type="ECO:0000256" key="1">
    <source>
        <dbReference type="SAM" id="SignalP"/>
    </source>
</evidence>